<sequence length="713" mass="77702">MKKSLCVILCISVVIAQFDWQENGVPVRQGAHIEWQRTGDVGNNGEMIFVWSDTRTGGRDIYAQKVDLNGNSLWDTEGTVVVSTPGRQEDPIAVSDGAGGVYVIWTDYQFEPLDGDVFAQHVLTDGSLAWDEEGIALSTVSGMQTSLNMCVDGLGGAFAIWNDLSSGEGQIYATHLSANGNIVSPGTGVPIITSPGGHLKVSIELGGAGYAAMVWEDSRIDGETDIYAQRIDVGCNTLWSTPEQGGIPVCNLQSIEQKAPKVTHVSGDTTVVVWEDYRNNIANGDIYIQYLDGDGNILLAENGFPLCNEDSKQLAPRVKANSEYAFIVWEDFREHPAWADIYGQAFSLSNELQWEIDGKPISTAIRPQTQPRLTVDNSDGAYIVWMDERNASFPEVEIYLQHVSASGNISFEENGLAICDAPSYQFSPLVRTSGEDNGALIIWGDARTGSIGLYAQHVNPSSGVSLIDNGLETYFGIDGNAYAPKSLYLGNDSTLFYWEDYRGGGSNPQTYGQIISREAGDNFEINGIKLCENPVQTIPNAVKAGNHIFLSFKSADEWGTEIQAFQVLDFDLNPIGDPNGTIIYPNPFGMNQPFSKLVTGEDGYVYVAFSDTRSWDLDIYLQKYDELGNQQWEDGGVLITDASNDDNVEAVEPMPDGGCMVFWYGGVWNDLNAYCQAINGEGTSPEGWSSQPLNISTGPGYQLDVKTAVLQDG</sequence>
<protein>
    <recommendedName>
        <fullName evidence="2">Bulb-type lectin domain-containing protein</fullName>
    </recommendedName>
</protein>
<dbReference type="EMBL" id="UINC01019103">
    <property type="protein sequence ID" value="SVA80730.1"/>
    <property type="molecule type" value="Genomic_DNA"/>
</dbReference>
<feature type="non-terminal residue" evidence="1">
    <location>
        <position position="713"/>
    </location>
</feature>
<evidence type="ECO:0008006" key="2">
    <source>
        <dbReference type="Google" id="ProtNLM"/>
    </source>
</evidence>
<accession>A0A381YUW0</accession>
<proteinExistence type="predicted"/>
<reference evidence="1" key="1">
    <citation type="submission" date="2018-05" db="EMBL/GenBank/DDBJ databases">
        <authorList>
            <person name="Lanie J.A."/>
            <person name="Ng W.-L."/>
            <person name="Kazmierczak K.M."/>
            <person name="Andrzejewski T.M."/>
            <person name="Davidsen T.M."/>
            <person name="Wayne K.J."/>
            <person name="Tettelin H."/>
            <person name="Glass J.I."/>
            <person name="Rusch D."/>
            <person name="Podicherti R."/>
            <person name="Tsui H.-C.T."/>
            <person name="Winkler M.E."/>
        </authorList>
    </citation>
    <scope>NUCLEOTIDE SEQUENCE</scope>
</reference>
<name>A0A381YUW0_9ZZZZ</name>
<evidence type="ECO:0000313" key="1">
    <source>
        <dbReference type="EMBL" id="SVA80730.1"/>
    </source>
</evidence>
<organism evidence="1">
    <name type="scientific">marine metagenome</name>
    <dbReference type="NCBI Taxonomy" id="408172"/>
    <lineage>
        <taxon>unclassified sequences</taxon>
        <taxon>metagenomes</taxon>
        <taxon>ecological metagenomes</taxon>
    </lineage>
</organism>
<dbReference type="AlphaFoldDB" id="A0A381YUW0"/>
<gene>
    <name evidence="1" type="ORF">METZ01_LOCUS133584</name>
</gene>